<organism evidence="2 3">
    <name type="scientific">Phytophthora infestans</name>
    <name type="common">Potato late blight agent</name>
    <name type="synonym">Botrytis infestans</name>
    <dbReference type="NCBI Taxonomy" id="4787"/>
    <lineage>
        <taxon>Eukaryota</taxon>
        <taxon>Sar</taxon>
        <taxon>Stramenopiles</taxon>
        <taxon>Oomycota</taxon>
        <taxon>Peronosporomycetes</taxon>
        <taxon>Peronosporales</taxon>
        <taxon>Peronosporaceae</taxon>
        <taxon>Phytophthora</taxon>
    </lineage>
</organism>
<proteinExistence type="predicted"/>
<name>A0A8S9UHY1_PHYIN</name>
<evidence type="ECO:0000256" key="1">
    <source>
        <dbReference type="SAM" id="MobiDB-lite"/>
    </source>
</evidence>
<feature type="region of interest" description="Disordered" evidence="1">
    <location>
        <begin position="1"/>
        <end position="23"/>
    </location>
</feature>
<dbReference type="Proteomes" id="UP000704712">
    <property type="component" value="Unassembled WGS sequence"/>
</dbReference>
<reference evidence="2" key="1">
    <citation type="submission" date="2020-03" db="EMBL/GenBank/DDBJ databases">
        <title>Hybrid Assembly of Korean Phytophthora infestans isolates.</title>
        <authorList>
            <person name="Prokchorchik M."/>
            <person name="Lee Y."/>
            <person name="Seo J."/>
            <person name="Cho J.-H."/>
            <person name="Park Y.-E."/>
            <person name="Jang D.-C."/>
            <person name="Im J.-S."/>
            <person name="Choi J.-G."/>
            <person name="Park H.-J."/>
            <person name="Lee G.-B."/>
            <person name="Lee Y.-G."/>
            <person name="Hong S.-Y."/>
            <person name="Cho K."/>
            <person name="Sohn K.H."/>
        </authorList>
    </citation>
    <scope>NUCLEOTIDE SEQUENCE</scope>
    <source>
        <strain evidence="2">KR_2_A2</strain>
    </source>
</reference>
<protein>
    <submittedName>
        <fullName evidence="2">Uncharacterized protein</fullName>
    </submittedName>
</protein>
<comment type="caution">
    <text evidence="2">The sequence shown here is derived from an EMBL/GenBank/DDBJ whole genome shotgun (WGS) entry which is preliminary data.</text>
</comment>
<dbReference type="EMBL" id="JAACNO010001667">
    <property type="protein sequence ID" value="KAF4138544.1"/>
    <property type="molecule type" value="Genomic_DNA"/>
</dbReference>
<sequence length="272" mass="30017">MDSEIDAQEAYTTVKTHESSAEKELDRFTAEAGKNERFSLAFASCKRIKDELIPYYAWMASEVAIIRQDDRAATSDENASFGQADSDVEDLSLRSSRVNYHQRVSKPPEDKSAEHSSTCKARECLHVTQQSAPRSDVVCLLQRRLTNCTAIRGSLRIGGKPSEKDAERAYKFADEFSKTDQFSLEEFSVVSHIVGSAKFAFAFNTDHTAVYIGMNPNTTIDFVGTIHVDVVQGVSENALKASVFLCASATGDKLPLMIIFTGVVSATFKEEV</sequence>
<evidence type="ECO:0000313" key="2">
    <source>
        <dbReference type="EMBL" id="KAF4138544.1"/>
    </source>
</evidence>
<accession>A0A8S9UHY1</accession>
<dbReference type="AlphaFoldDB" id="A0A8S9UHY1"/>
<gene>
    <name evidence="2" type="ORF">GN958_ATG12286</name>
</gene>
<evidence type="ECO:0000313" key="3">
    <source>
        <dbReference type="Proteomes" id="UP000704712"/>
    </source>
</evidence>